<evidence type="ECO:0000313" key="4">
    <source>
        <dbReference type="Proteomes" id="UP000199137"/>
    </source>
</evidence>
<dbReference type="OrthoDB" id="291940at2"/>
<dbReference type="Pfam" id="PF18755">
    <property type="entry name" value="RAMA"/>
    <property type="match status" value="2"/>
</dbReference>
<reference evidence="3 4" key="1">
    <citation type="submission" date="2016-10" db="EMBL/GenBank/DDBJ databases">
        <authorList>
            <person name="de Groot N.N."/>
        </authorList>
    </citation>
    <scope>NUCLEOTIDE SEQUENCE [LARGE SCALE GENOMIC DNA]</scope>
    <source>
        <strain evidence="3 4">DSM 44637</strain>
    </source>
</reference>
<dbReference type="STRING" id="112413.SAMN05421854_101423"/>
<accession>A0A1I5E0I3</accession>
<dbReference type="AlphaFoldDB" id="A0A1I5E0I3"/>
<feature type="region of interest" description="Disordered" evidence="1">
    <location>
        <begin position="1"/>
        <end position="23"/>
    </location>
</feature>
<protein>
    <recommendedName>
        <fullName evidence="2">RAMA domain-containing protein</fullName>
    </recommendedName>
</protein>
<feature type="domain" description="RAMA" evidence="2">
    <location>
        <begin position="145"/>
        <end position="238"/>
    </location>
</feature>
<proteinExistence type="predicted"/>
<name>A0A1I5E0I3_9PSEU</name>
<gene>
    <name evidence="3" type="ORF">SAMN05421854_101423</name>
</gene>
<feature type="compositionally biased region" description="Low complexity" evidence="1">
    <location>
        <begin position="1"/>
        <end position="10"/>
    </location>
</feature>
<dbReference type="EMBL" id="FOWC01000001">
    <property type="protein sequence ID" value="SFO04631.1"/>
    <property type="molecule type" value="Genomic_DNA"/>
</dbReference>
<dbReference type="Proteomes" id="UP000199137">
    <property type="component" value="Unassembled WGS sequence"/>
</dbReference>
<feature type="domain" description="RAMA" evidence="2">
    <location>
        <begin position="247"/>
        <end position="341"/>
    </location>
</feature>
<evidence type="ECO:0000259" key="2">
    <source>
        <dbReference type="Pfam" id="PF18755"/>
    </source>
</evidence>
<organism evidence="3 4">
    <name type="scientific">Amycolatopsis rubida</name>
    <dbReference type="NCBI Taxonomy" id="112413"/>
    <lineage>
        <taxon>Bacteria</taxon>
        <taxon>Bacillati</taxon>
        <taxon>Actinomycetota</taxon>
        <taxon>Actinomycetes</taxon>
        <taxon>Pseudonocardiales</taxon>
        <taxon>Pseudonocardiaceae</taxon>
        <taxon>Amycolatopsis</taxon>
    </lineage>
</organism>
<sequence length="345" mass="37309">MSNDSTAEAATPPPPTAHGVRRRQALPHDAALIVAEGKTAPLLRLPCDAWGLLVVAVDIVCATGETDLFAGQLLETEPDARRHDGDVVVQLIPAATAQENLVDARILVARDGAWECAETRRGPDVGWPSLIAPLVAEIMNREAVADPAAAPERTVGALHPLVSAGHLRDGEALRCRRPANGLVHEARVADGGIRFDDGRWFAQPSGALTALGYLHQNGWEYWFRARDGARLSSLRTAVGIQVAVHKPGPRGPDLATLVAAGIVQVGDELRYFRRLKGEVHTARVLADGQLQLADGSRHRTPSAAIRAACNGKISEGWRTWRRVKDDRTLLELREEYTASQEKKSP</sequence>
<evidence type="ECO:0000256" key="1">
    <source>
        <dbReference type="SAM" id="MobiDB-lite"/>
    </source>
</evidence>
<dbReference type="RefSeq" id="WP_143132351.1">
    <property type="nucleotide sequence ID" value="NZ_FOWC01000001.1"/>
</dbReference>
<dbReference type="InterPro" id="IPR040843">
    <property type="entry name" value="RAMA"/>
</dbReference>
<evidence type="ECO:0000313" key="3">
    <source>
        <dbReference type="EMBL" id="SFO04631.1"/>
    </source>
</evidence>